<feature type="region of interest" description="Disordered" evidence="1">
    <location>
        <begin position="1"/>
        <end position="28"/>
    </location>
</feature>
<gene>
    <name evidence="2" type="ORF">BDV96DRAFT_653048</name>
</gene>
<feature type="region of interest" description="Disordered" evidence="1">
    <location>
        <begin position="42"/>
        <end position="111"/>
    </location>
</feature>
<reference evidence="2" key="1">
    <citation type="journal article" date="2020" name="Stud. Mycol.">
        <title>101 Dothideomycetes genomes: a test case for predicting lifestyles and emergence of pathogens.</title>
        <authorList>
            <person name="Haridas S."/>
            <person name="Albert R."/>
            <person name="Binder M."/>
            <person name="Bloem J."/>
            <person name="Labutti K."/>
            <person name="Salamov A."/>
            <person name="Andreopoulos B."/>
            <person name="Baker S."/>
            <person name="Barry K."/>
            <person name="Bills G."/>
            <person name="Bluhm B."/>
            <person name="Cannon C."/>
            <person name="Castanera R."/>
            <person name="Culley D."/>
            <person name="Daum C."/>
            <person name="Ezra D."/>
            <person name="Gonzalez J."/>
            <person name="Henrissat B."/>
            <person name="Kuo A."/>
            <person name="Liang C."/>
            <person name="Lipzen A."/>
            <person name="Lutzoni F."/>
            <person name="Magnuson J."/>
            <person name="Mondo S."/>
            <person name="Nolan M."/>
            <person name="Ohm R."/>
            <person name="Pangilinan J."/>
            <person name="Park H.-J."/>
            <person name="Ramirez L."/>
            <person name="Alfaro M."/>
            <person name="Sun H."/>
            <person name="Tritt A."/>
            <person name="Yoshinaga Y."/>
            <person name="Zwiers L.-H."/>
            <person name="Turgeon B."/>
            <person name="Goodwin S."/>
            <person name="Spatafora J."/>
            <person name="Crous P."/>
            <person name="Grigoriev I."/>
        </authorList>
    </citation>
    <scope>NUCLEOTIDE SEQUENCE</scope>
    <source>
        <strain evidence="2">CBS 627.86</strain>
    </source>
</reference>
<dbReference type="OrthoDB" id="5431121at2759"/>
<accession>A0A6A5YN65</accession>
<protein>
    <submittedName>
        <fullName evidence="2">Uncharacterized protein</fullName>
    </submittedName>
</protein>
<evidence type="ECO:0000313" key="2">
    <source>
        <dbReference type="EMBL" id="KAF2108154.1"/>
    </source>
</evidence>
<dbReference type="EMBL" id="ML977349">
    <property type="protein sequence ID" value="KAF2108154.1"/>
    <property type="molecule type" value="Genomic_DNA"/>
</dbReference>
<feature type="compositionally biased region" description="Polar residues" evidence="1">
    <location>
        <begin position="58"/>
        <end position="91"/>
    </location>
</feature>
<proteinExistence type="predicted"/>
<evidence type="ECO:0000313" key="3">
    <source>
        <dbReference type="Proteomes" id="UP000799770"/>
    </source>
</evidence>
<evidence type="ECO:0000256" key="1">
    <source>
        <dbReference type="SAM" id="MobiDB-lite"/>
    </source>
</evidence>
<sequence length="325" mass="36809">MSTRYDLDDPEPFERDDSQGPLPNELLNKLRNRTWAQYKTRYKTIEDDPDELAAEPSPETSPYTSIFSGKATSGTQGTPSSGKLGSTFRQTSDTEKNPHAGQTLDGAQTLDTGQTRDAGQALDAGQIPDAGQVPNAGQILDTANVRTRVCQGLKLGRGALDWMSDVRHWVETWAETSKPIPMVNPVSNHRKWYRQNRPALPIRFRVGTLNSDTVFAYLHVETKGDQNPQVSLFIDDEKDPKKRVLKNIDWNDEDFQQVKWYFPFYAQNTWSKMMTLIHLYFLLAFESGQPDPGINTNQVTFSANLKTALNSIRLLGLWWPKWGML</sequence>
<name>A0A6A5YN65_9PLEO</name>
<dbReference type="Proteomes" id="UP000799770">
    <property type="component" value="Unassembled WGS sequence"/>
</dbReference>
<organism evidence="2 3">
    <name type="scientific">Lophiotrema nucula</name>
    <dbReference type="NCBI Taxonomy" id="690887"/>
    <lineage>
        <taxon>Eukaryota</taxon>
        <taxon>Fungi</taxon>
        <taxon>Dikarya</taxon>
        <taxon>Ascomycota</taxon>
        <taxon>Pezizomycotina</taxon>
        <taxon>Dothideomycetes</taxon>
        <taxon>Pleosporomycetidae</taxon>
        <taxon>Pleosporales</taxon>
        <taxon>Lophiotremataceae</taxon>
        <taxon>Lophiotrema</taxon>
    </lineage>
</organism>
<dbReference type="AlphaFoldDB" id="A0A6A5YN65"/>
<keyword evidence="3" id="KW-1185">Reference proteome</keyword>